<evidence type="ECO:0000313" key="2">
    <source>
        <dbReference type="Proteomes" id="UP000219020"/>
    </source>
</evidence>
<evidence type="ECO:0000313" key="1">
    <source>
        <dbReference type="EMBL" id="PCS21691.1"/>
    </source>
</evidence>
<dbReference type="RefSeq" id="WP_206746264.1">
    <property type="nucleotide sequence ID" value="NZ_NBYY01000031.1"/>
</dbReference>
<keyword evidence="2" id="KW-1185">Reference proteome</keyword>
<dbReference type="AlphaFoldDB" id="A0A2A5T0M1"/>
<gene>
    <name evidence="1" type="ORF">BTN49_2703</name>
</gene>
<protein>
    <submittedName>
        <fullName evidence="1">Uncharacterized protein</fullName>
    </submittedName>
</protein>
<reference evidence="2" key="1">
    <citation type="submission" date="2017-04" db="EMBL/GenBank/DDBJ databases">
        <title>Genome evolution of the luminous symbionts of deep sea anglerfish.</title>
        <authorList>
            <person name="Hendry T.A."/>
        </authorList>
    </citation>
    <scope>NUCLEOTIDE SEQUENCE [LARGE SCALE GENOMIC DNA]</scope>
</reference>
<sequence length="51" mass="5671">MKLRCGDKLKIKNRVGIKTCPDIADKKAELGHFNIDTIVGTWGQVFSAYCS</sequence>
<dbReference type="Proteomes" id="UP000219020">
    <property type="component" value="Unassembled WGS sequence"/>
</dbReference>
<accession>A0A2A5T0M1</accession>
<dbReference type="GeneID" id="66953560"/>
<comment type="caution">
    <text evidence="1">The sequence shown here is derived from an EMBL/GenBank/DDBJ whole genome shotgun (WGS) entry which is preliminary data.</text>
</comment>
<organism evidence="1 2">
    <name type="scientific">Candidatus Enterovibrio escicola</name>
    <dbReference type="NCBI Taxonomy" id="1927127"/>
    <lineage>
        <taxon>Bacteria</taxon>
        <taxon>Pseudomonadati</taxon>
        <taxon>Pseudomonadota</taxon>
        <taxon>Gammaproteobacteria</taxon>
        <taxon>Vibrionales</taxon>
        <taxon>Vibrionaceae</taxon>
        <taxon>Enterovibrio</taxon>
    </lineage>
</organism>
<dbReference type="EMBL" id="NBYY01000031">
    <property type="protein sequence ID" value="PCS21691.1"/>
    <property type="molecule type" value="Genomic_DNA"/>
</dbReference>
<name>A0A2A5T0M1_9GAMM</name>
<proteinExistence type="predicted"/>